<dbReference type="Proteomes" id="UP000807159">
    <property type="component" value="Chromosome 14"/>
</dbReference>
<gene>
    <name evidence="1" type="ORF">H0E87_024484</name>
</gene>
<proteinExistence type="predicted"/>
<feature type="non-terminal residue" evidence="1">
    <location>
        <position position="1"/>
    </location>
</feature>
<dbReference type="EMBL" id="JACEGQ020000014">
    <property type="protein sequence ID" value="KAH8488872.1"/>
    <property type="molecule type" value="Genomic_DNA"/>
</dbReference>
<protein>
    <submittedName>
        <fullName evidence="1">Uncharacterized protein</fullName>
    </submittedName>
</protein>
<accession>A0A8T2X7Y8</accession>
<sequence length="80" mass="8918">LKGCHGLVRGTNVNGLAQLLLVAMLLLMKAIDGVTQRLMRDATEKVMVVRLFFWLRAGEDDERGTDVGAASIGWWFGSRW</sequence>
<evidence type="ECO:0000313" key="2">
    <source>
        <dbReference type="Proteomes" id="UP000807159"/>
    </source>
</evidence>
<organism evidence="1 2">
    <name type="scientific">Populus deltoides</name>
    <name type="common">Eastern poplar</name>
    <name type="synonym">Eastern cottonwood</name>
    <dbReference type="NCBI Taxonomy" id="3696"/>
    <lineage>
        <taxon>Eukaryota</taxon>
        <taxon>Viridiplantae</taxon>
        <taxon>Streptophyta</taxon>
        <taxon>Embryophyta</taxon>
        <taxon>Tracheophyta</taxon>
        <taxon>Spermatophyta</taxon>
        <taxon>Magnoliopsida</taxon>
        <taxon>eudicotyledons</taxon>
        <taxon>Gunneridae</taxon>
        <taxon>Pentapetalae</taxon>
        <taxon>rosids</taxon>
        <taxon>fabids</taxon>
        <taxon>Malpighiales</taxon>
        <taxon>Salicaceae</taxon>
        <taxon>Saliceae</taxon>
        <taxon>Populus</taxon>
    </lineage>
</organism>
<name>A0A8T2X7Y8_POPDE</name>
<comment type="caution">
    <text evidence="1">The sequence shown here is derived from an EMBL/GenBank/DDBJ whole genome shotgun (WGS) entry which is preliminary data.</text>
</comment>
<reference evidence="1" key="1">
    <citation type="journal article" date="2021" name="J. Hered.">
        <title>Genome Assembly of Salicaceae Populus deltoides (Eastern Cottonwood) I-69 Based on Nanopore Sequencing and Hi-C Technologies.</title>
        <authorList>
            <person name="Bai S."/>
            <person name="Wu H."/>
            <person name="Zhang J."/>
            <person name="Pan Z."/>
            <person name="Zhao W."/>
            <person name="Li Z."/>
            <person name="Tong C."/>
        </authorList>
    </citation>
    <scope>NUCLEOTIDE SEQUENCE</scope>
    <source>
        <tissue evidence="1">Leaf</tissue>
    </source>
</reference>
<keyword evidence="2" id="KW-1185">Reference proteome</keyword>
<evidence type="ECO:0000313" key="1">
    <source>
        <dbReference type="EMBL" id="KAH8488872.1"/>
    </source>
</evidence>
<dbReference type="AlphaFoldDB" id="A0A8T2X7Y8"/>